<keyword evidence="2" id="KW-0342">GTP-binding</keyword>
<dbReference type="PANTHER" id="PTHR23115">
    <property type="entry name" value="TRANSLATION FACTOR"/>
    <property type="match status" value="1"/>
</dbReference>
<organism evidence="5 6">
    <name type="scientific">[Candida] subhashii</name>
    <dbReference type="NCBI Taxonomy" id="561895"/>
    <lineage>
        <taxon>Eukaryota</taxon>
        <taxon>Fungi</taxon>
        <taxon>Dikarya</taxon>
        <taxon>Ascomycota</taxon>
        <taxon>Saccharomycotina</taxon>
        <taxon>Pichiomycetes</taxon>
        <taxon>Debaryomycetaceae</taxon>
        <taxon>Spathaspora</taxon>
    </lineage>
</organism>
<dbReference type="InterPro" id="IPR050100">
    <property type="entry name" value="TRAFAC_GTPase_members"/>
</dbReference>
<evidence type="ECO:0000256" key="2">
    <source>
        <dbReference type="ARBA" id="ARBA00023134"/>
    </source>
</evidence>
<dbReference type="AlphaFoldDB" id="A0A8J5UJ27"/>
<feature type="region of interest" description="Disordered" evidence="3">
    <location>
        <begin position="82"/>
        <end position="119"/>
    </location>
</feature>
<dbReference type="Proteomes" id="UP000694255">
    <property type="component" value="Unassembled WGS sequence"/>
</dbReference>
<dbReference type="Pfam" id="PF00009">
    <property type="entry name" value="GTP_EFTU"/>
    <property type="match status" value="1"/>
</dbReference>
<accession>A0A8J5UJ27</accession>
<evidence type="ECO:0000259" key="4">
    <source>
        <dbReference type="Pfam" id="PF00009"/>
    </source>
</evidence>
<evidence type="ECO:0000313" key="5">
    <source>
        <dbReference type="EMBL" id="KAG7664113.1"/>
    </source>
</evidence>
<evidence type="ECO:0000256" key="3">
    <source>
        <dbReference type="SAM" id="MobiDB-lite"/>
    </source>
</evidence>
<dbReference type="GO" id="GO:0003924">
    <property type="term" value="F:GTPase activity"/>
    <property type="evidence" value="ECO:0007669"/>
    <property type="project" value="InterPro"/>
</dbReference>
<reference evidence="5 6" key="1">
    <citation type="journal article" date="2021" name="DNA Res.">
        <title>Genome analysis of Candida subhashii reveals its hybrid nature and dual mitochondrial genome conformations.</title>
        <authorList>
            <person name="Mixao V."/>
            <person name="Hegedusova E."/>
            <person name="Saus E."/>
            <person name="Pryszcz L.P."/>
            <person name="Cillingova A."/>
            <person name="Nosek J."/>
            <person name="Gabaldon T."/>
        </authorList>
    </citation>
    <scope>NUCLEOTIDE SEQUENCE [LARGE SCALE GENOMIC DNA]</scope>
    <source>
        <strain evidence="5 6">CBS 10753</strain>
    </source>
</reference>
<proteinExistence type="predicted"/>
<name>A0A8J5UJ27_9ASCO</name>
<dbReference type="InterPro" id="IPR000795">
    <property type="entry name" value="T_Tr_GTP-bd_dom"/>
</dbReference>
<dbReference type="EMBL" id="JAGSYN010000107">
    <property type="protein sequence ID" value="KAG7664113.1"/>
    <property type="molecule type" value="Genomic_DNA"/>
</dbReference>
<dbReference type="OrthoDB" id="3969558at2759"/>
<dbReference type="GeneID" id="73469168"/>
<sequence>MAKEKTHVNVVVIGLVDSGKSSTTGHLIYMCEGIDKRTVEKYKKEVLGSGHRSSSRYNCFRYNWTSTYNRADWTRNNIQTSSYHSTQNSEGREDAVPSFIPKDAKRHHRQKKSMQFQNN</sequence>
<dbReference type="GO" id="GO:0005525">
    <property type="term" value="F:GTP binding"/>
    <property type="evidence" value="ECO:0007669"/>
    <property type="project" value="UniProtKB-KW"/>
</dbReference>
<gene>
    <name evidence="5" type="ORF">J8A68_002367</name>
</gene>
<keyword evidence="1" id="KW-0547">Nucleotide-binding</keyword>
<dbReference type="RefSeq" id="XP_049264345.1">
    <property type="nucleotide sequence ID" value="XM_049406110.1"/>
</dbReference>
<feature type="domain" description="Tr-type G" evidence="4">
    <location>
        <begin position="5"/>
        <end position="44"/>
    </location>
</feature>
<protein>
    <recommendedName>
        <fullName evidence="4">Tr-type G domain-containing protein</fullName>
    </recommendedName>
</protein>
<comment type="caution">
    <text evidence="5">The sequence shown here is derived from an EMBL/GenBank/DDBJ whole genome shotgun (WGS) entry which is preliminary data.</text>
</comment>
<keyword evidence="6" id="KW-1185">Reference proteome</keyword>
<evidence type="ECO:0000313" key="6">
    <source>
        <dbReference type="Proteomes" id="UP000694255"/>
    </source>
</evidence>
<evidence type="ECO:0000256" key="1">
    <source>
        <dbReference type="ARBA" id="ARBA00022741"/>
    </source>
</evidence>